<dbReference type="OrthoDB" id="935340at2"/>
<accession>A0A2S7IN49</accession>
<evidence type="ECO:0000313" key="2">
    <source>
        <dbReference type="Proteomes" id="UP000239590"/>
    </source>
</evidence>
<comment type="caution">
    <text evidence="1">The sequence shown here is derived from an EMBL/GenBank/DDBJ whole genome shotgun (WGS) entry which is preliminary data.</text>
</comment>
<dbReference type="Pfam" id="PF20459">
    <property type="entry name" value="DUF6712"/>
    <property type="match status" value="2"/>
</dbReference>
<gene>
    <name evidence="1" type="ORF">C5O19_05725</name>
</gene>
<dbReference type="Proteomes" id="UP000239590">
    <property type="component" value="Unassembled WGS sequence"/>
</dbReference>
<sequence>MLLSDSVIKARLGAVQTKLGWETMKPYAESAERKFKGVVGLAVCRYLETITTQSDAYELRALAESALTWSAYVLALPHLKVRVGDLGLMKTSPPNTVAITKWEYIDTLEAAEKQADENLEDFFELLDALKPAAWTESTAYAQRRKHFIRSYDELAAYVSLGGGRNGRFFSMLVPYIARAEELYIRPLITPSDFAALLLKWQNPDTVWDPQEEQALEAIKKVVAPMAYYEAFPFLPLQVDQASFSSPRTKDGIFDERDPERGDLDTLRRQFFQDGQLYTAQLKTILDTVASPNLFPGYYQAHVKEIPDTEPSDYTHTSHVIL</sequence>
<dbReference type="AlphaFoldDB" id="A0A2S7IN49"/>
<dbReference type="RefSeq" id="WP_104710433.1">
    <property type="nucleotide sequence ID" value="NZ_PTRA01000001.1"/>
</dbReference>
<proteinExistence type="predicted"/>
<protein>
    <submittedName>
        <fullName evidence="1">Uncharacterized protein</fullName>
    </submittedName>
</protein>
<keyword evidence="2" id="KW-1185">Reference proteome</keyword>
<reference evidence="2" key="1">
    <citation type="submission" date="2018-02" db="EMBL/GenBank/DDBJ databases">
        <title>Genome sequencing of Solimonas sp. HR-BB.</title>
        <authorList>
            <person name="Lee Y."/>
            <person name="Jeon C.O."/>
        </authorList>
    </citation>
    <scope>NUCLEOTIDE SEQUENCE [LARGE SCALE GENOMIC DNA]</scope>
    <source>
        <strain evidence="2">HR-U</strain>
    </source>
</reference>
<organism evidence="1 2">
    <name type="scientific">Siphonobacter curvatus</name>
    <dbReference type="NCBI Taxonomy" id="2094562"/>
    <lineage>
        <taxon>Bacteria</taxon>
        <taxon>Pseudomonadati</taxon>
        <taxon>Bacteroidota</taxon>
        <taxon>Cytophagia</taxon>
        <taxon>Cytophagales</taxon>
        <taxon>Cytophagaceae</taxon>
        <taxon>Siphonobacter</taxon>
    </lineage>
</organism>
<dbReference type="EMBL" id="PTRA01000001">
    <property type="protein sequence ID" value="PQA59154.1"/>
    <property type="molecule type" value="Genomic_DNA"/>
</dbReference>
<dbReference type="InterPro" id="IPR046558">
    <property type="entry name" value="DUF6712"/>
</dbReference>
<name>A0A2S7IN49_9BACT</name>
<evidence type="ECO:0000313" key="1">
    <source>
        <dbReference type="EMBL" id="PQA59154.1"/>
    </source>
</evidence>